<dbReference type="STRING" id="430453.SAMN04487962_106193"/>
<sequence length="134" mass="15064">MIGDEQPNLTDQHGDAGLRWLLDRREQWDFTDSELSCLLGVSTETLRNWKSQIAVGELVKLPSDVVDRVGLLLALHKGLVYLTPAGHELLADEWFKKPVTMWGLKDNSIRVHLLDDPSIAAFSDMVNRIRSASV</sequence>
<proteinExistence type="predicted"/>
<gene>
    <name evidence="1" type="ORF">SAMN04487962_106193</name>
</gene>
<name>A0A1I0D7M8_9GAMM</name>
<evidence type="ECO:0000313" key="2">
    <source>
        <dbReference type="Proteomes" id="UP000198762"/>
    </source>
</evidence>
<dbReference type="EMBL" id="FOHZ01000006">
    <property type="protein sequence ID" value="SET28214.1"/>
    <property type="molecule type" value="Genomic_DNA"/>
</dbReference>
<evidence type="ECO:0000313" key="1">
    <source>
        <dbReference type="EMBL" id="SET28214.1"/>
    </source>
</evidence>
<protein>
    <submittedName>
        <fullName evidence="1">Uncharacterized protein</fullName>
    </submittedName>
</protein>
<dbReference type="RefSeq" id="WP_091850558.1">
    <property type="nucleotide sequence ID" value="NZ_FOHZ01000006.1"/>
</dbReference>
<dbReference type="AlphaFoldDB" id="A0A1I0D7M8"/>
<reference evidence="2" key="1">
    <citation type="submission" date="2016-10" db="EMBL/GenBank/DDBJ databases">
        <authorList>
            <person name="Varghese N."/>
            <person name="Submissions S."/>
        </authorList>
    </citation>
    <scope>NUCLEOTIDE SEQUENCE [LARGE SCALE GENOMIC DNA]</scope>
    <source>
        <strain evidence="2">CGMCC 1.6489</strain>
    </source>
</reference>
<dbReference type="Proteomes" id="UP000198762">
    <property type="component" value="Unassembled WGS sequence"/>
</dbReference>
<organism evidence="1 2">
    <name type="scientific">Marinobacter segnicrescens</name>
    <dbReference type="NCBI Taxonomy" id="430453"/>
    <lineage>
        <taxon>Bacteria</taxon>
        <taxon>Pseudomonadati</taxon>
        <taxon>Pseudomonadota</taxon>
        <taxon>Gammaproteobacteria</taxon>
        <taxon>Pseudomonadales</taxon>
        <taxon>Marinobacteraceae</taxon>
        <taxon>Marinobacter</taxon>
    </lineage>
</organism>
<keyword evidence="2" id="KW-1185">Reference proteome</keyword>
<accession>A0A1I0D7M8</accession>
<dbReference type="OrthoDB" id="6367087at2"/>